<dbReference type="Gene3D" id="1.10.10.10">
    <property type="entry name" value="Winged helix-like DNA-binding domain superfamily/Winged helix DNA-binding domain"/>
    <property type="match status" value="1"/>
</dbReference>
<keyword evidence="4" id="KW-0539">Nucleus</keyword>
<dbReference type="SUPFAM" id="SSF46785">
    <property type="entry name" value="Winged helix' DNA-binding domain"/>
    <property type="match status" value="1"/>
</dbReference>
<proteinExistence type="inferred from homology"/>
<dbReference type="GO" id="GO:0043565">
    <property type="term" value="F:sequence-specific DNA binding"/>
    <property type="evidence" value="ECO:0007669"/>
    <property type="project" value="InterPro"/>
</dbReference>
<dbReference type="RefSeq" id="XP_040769385.1">
    <property type="nucleotide sequence ID" value="XM_040903448.1"/>
</dbReference>
<reference evidence="7 8" key="1">
    <citation type="journal article" date="2016" name="Mol. Biol. Evol.">
        <title>Comparative Genomics of Early-Diverging Mushroom-Forming Fungi Provides Insights into the Origins of Lignocellulose Decay Capabilities.</title>
        <authorList>
            <person name="Nagy L.G."/>
            <person name="Riley R."/>
            <person name="Tritt A."/>
            <person name="Adam C."/>
            <person name="Daum C."/>
            <person name="Floudas D."/>
            <person name="Sun H."/>
            <person name="Yadav J.S."/>
            <person name="Pangilinan J."/>
            <person name="Larsson K.H."/>
            <person name="Matsuura K."/>
            <person name="Barry K."/>
            <person name="Labutti K."/>
            <person name="Kuo R."/>
            <person name="Ohm R.A."/>
            <person name="Bhattacharya S.S."/>
            <person name="Shirouzu T."/>
            <person name="Yoshinaga Y."/>
            <person name="Martin F.M."/>
            <person name="Grigoriev I.V."/>
            <person name="Hibbett D.S."/>
        </authorList>
    </citation>
    <scope>NUCLEOTIDE SEQUENCE [LARGE SCALE GENOMIC DNA]</scope>
    <source>
        <strain evidence="7 8">93-53</strain>
    </source>
</reference>
<dbReference type="InterPro" id="IPR036388">
    <property type="entry name" value="WH-like_DNA-bd_sf"/>
</dbReference>
<dbReference type="GeneID" id="63820479"/>
<organism evidence="7 8">
    <name type="scientific">Laetiporus sulphureus 93-53</name>
    <dbReference type="NCBI Taxonomy" id="1314785"/>
    <lineage>
        <taxon>Eukaryota</taxon>
        <taxon>Fungi</taxon>
        <taxon>Dikarya</taxon>
        <taxon>Basidiomycota</taxon>
        <taxon>Agaricomycotina</taxon>
        <taxon>Agaricomycetes</taxon>
        <taxon>Polyporales</taxon>
        <taxon>Laetiporus</taxon>
    </lineage>
</organism>
<keyword evidence="8" id="KW-1185">Reference proteome</keyword>
<keyword evidence="3 7" id="KW-0238">DNA-binding</keyword>
<evidence type="ECO:0000256" key="3">
    <source>
        <dbReference type="ARBA" id="ARBA00023125"/>
    </source>
</evidence>
<protein>
    <submittedName>
        <fullName evidence="7">Winged helix DNA-binding domain-containing protein</fullName>
    </submittedName>
</protein>
<dbReference type="SMART" id="SM00415">
    <property type="entry name" value="HSF"/>
    <property type="match status" value="1"/>
</dbReference>
<dbReference type="STRING" id="1314785.A0A165HEU9"/>
<sequence>RIVDDPSTDELIGWGKDGRSFYVSDDERFAQEILQPWIGHHIFKNFVKQLDMYDIRGTSQPPQGDIKDSRSQSWIFTHKSFLRGHPGLLPLVKRRTL</sequence>
<feature type="non-terminal residue" evidence="7">
    <location>
        <position position="97"/>
    </location>
</feature>
<feature type="domain" description="HSF-type DNA-binding" evidence="6">
    <location>
        <begin position="1"/>
        <end position="95"/>
    </location>
</feature>
<dbReference type="PANTHER" id="PTHR10015">
    <property type="entry name" value="HEAT SHOCK TRANSCRIPTION FACTOR"/>
    <property type="match status" value="1"/>
</dbReference>
<dbReference type="AlphaFoldDB" id="A0A165HEU9"/>
<evidence type="ECO:0000256" key="5">
    <source>
        <dbReference type="RuleBase" id="RU004020"/>
    </source>
</evidence>
<dbReference type="EMBL" id="KV427607">
    <property type="protein sequence ID" value="KZT11645.1"/>
    <property type="molecule type" value="Genomic_DNA"/>
</dbReference>
<dbReference type="OrthoDB" id="60033at2759"/>
<dbReference type="InterPro" id="IPR036390">
    <property type="entry name" value="WH_DNA-bd_sf"/>
</dbReference>
<name>A0A165HEU9_9APHY</name>
<dbReference type="Pfam" id="PF00447">
    <property type="entry name" value="HSF_DNA-bind"/>
    <property type="match status" value="1"/>
</dbReference>
<feature type="non-terminal residue" evidence="7">
    <location>
        <position position="1"/>
    </location>
</feature>
<dbReference type="InParanoid" id="A0A165HEU9"/>
<dbReference type="PANTHER" id="PTHR10015:SF427">
    <property type="entry name" value="HEAT SHOCK FACTOR PROTEIN"/>
    <property type="match status" value="1"/>
</dbReference>
<evidence type="ECO:0000256" key="4">
    <source>
        <dbReference type="ARBA" id="ARBA00023242"/>
    </source>
</evidence>
<evidence type="ECO:0000259" key="6">
    <source>
        <dbReference type="SMART" id="SM00415"/>
    </source>
</evidence>
<dbReference type="Proteomes" id="UP000076871">
    <property type="component" value="Unassembled WGS sequence"/>
</dbReference>
<evidence type="ECO:0000256" key="1">
    <source>
        <dbReference type="ARBA" id="ARBA00004123"/>
    </source>
</evidence>
<accession>A0A165HEU9</accession>
<comment type="similarity">
    <text evidence="2 5">Belongs to the HSF family.</text>
</comment>
<dbReference type="InterPro" id="IPR000232">
    <property type="entry name" value="HSF_DNA-bd"/>
</dbReference>
<evidence type="ECO:0000313" key="7">
    <source>
        <dbReference type="EMBL" id="KZT11645.1"/>
    </source>
</evidence>
<comment type="subcellular location">
    <subcellularLocation>
        <location evidence="1">Nucleus</location>
    </subcellularLocation>
</comment>
<dbReference type="GO" id="GO:0003700">
    <property type="term" value="F:DNA-binding transcription factor activity"/>
    <property type="evidence" value="ECO:0007669"/>
    <property type="project" value="InterPro"/>
</dbReference>
<gene>
    <name evidence="7" type="ORF">LAESUDRAFT_635585</name>
</gene>
<evidence type="ECO:0000313" key="8">
    <source>
        <dbReference type="Proteomes" id="UP000076871"/>
    </source>
</evidence>
<evidence type="ECO:0000256" key="2">
    <source>
        <dbReference type="ARBA" id="ARBA00006403"/>
    </source>
</evidence>
<dbReference type="GO" id="GO:0005634">
    <property type="term" value="C:nucleus"/>
    <property type="evidence" value="ECO:0007669"/>
    <property type="project" value="UniProtKB-SubCell"/>
</dbReference>